<evidence type="ECO:0000313" key="2">
    <source>
        <dbReference type="Proteomes" id="UP000604066"/>
    </source>
</evidence>
<accession>A0ABX2RBD5</accession>
<proteinExistence type="predicted"/>
<sequence>MPDLDSNFISDNLKKFLEKVLLYRFTRNIDKILAANNISHEKLSIYTGRKDNWFNRTFNKLEDMKITSFILLISAISTILNEMGISEKKINDQIKLDSIIDSEMLNIAKVLIELRQDELEQLLEYNNDLISFFESLKFYFKSINDNLTPNEIDAYNYILTLKRSDNQ</sequence>
<organism evidence="1 2">
    <name type="scientific">Carboxydothermus ferrireducens DSM 11255</name>
    <dbReference type="NCBI Taxonomy" id="1119529"/>
    <lineage>
        <taxon>Bacteria</taxon>
        <taxon>Bacillati</taxon>
        <taxon>Bacillota</taxon>
        <taxon>Clostridia</taxon>
        <taxon>Thermoanaerobacterales</taxon>
        <taxon>Thermoanaerobacteraceae</taxon>
        <taxon>Carboxydothermus</taxon>
    </lineage>
</organism>
<name>A0ABX2RBD5_9THEO</name>
<reference evidence="1 2" key="1">
    <citation type="submission" date="2020-07" db="EMBL/GenBank/DDBJ databases">
        <title>Genomic Encyclopedia of Type Strains, Phase III (KMG-III): the genomes of soil and plant-associated and newly described type strains.</title>
        <authorList>
            <person name="Whitman W."/>
        </authorList>
    </citation>
    <scope>NUCLEOTIDE SEQUENCE [LARGE SCALE GENOMIC DNA]</scope>
    <source>
        <strain evidence="1 2">DSM 11255</strain>
    </source>
</reference>
<evidence type="ECO:0000313" key="1">
    <source>
        <dbReference type="EMBL" id="NYE57177.1"/>
    </source>
</evidence>
<protein>
    <recommendedName>
        <fullName evidence="3">HTH cro/C1-type domain-containing protein</fullName>
    </recommendedName>
</protein>
<dbReference type="Proteomes" id="UP000604066">
    <property type="component" value="Unassembled WGS sequence"/>
</dbReference>
<dbReference type="EMBL" id="JACCBS010000001">
    <property type="protein sequence ID" value="NYE57177.1"/>
    <property type="molecule type" value="Genomic_DNA"/>
</dbReference>
<keyword evidence="2" id="KW-1185">Reference proteome</keyword>
<comment type="caution">
    <text evidence="1">The sequence shown here is derived from an EMBL/GenBank/DDBJ whole genome shotgun (WGS) entry which is preliminary data.</text>
</comment>
<evidence type="ECO:0008006" key="3">
    <source>
        <dbReference type="Google" id="ProtNLM"/>
    </source>
</evidence>
<gene>
    <name evidence="1" type="ORF">HDG70_000883</name>
</gene>
<dbReference type="RefSeq" id="WP_028052437.1">
    <property type="nucleotide sequence ID" value="NZ_ATYG01000021.1"/>
</dbReference>